<dbReference type="GO" id="GO:0005886">
    <property type="term" value="C:plasma membrane"/>
    <property type="evidence" value="ECO:0007669"/>
    <property type="project" value="UniProtKB-SubCell"/>
</dbReference>
<dbReference type="AlphaFoldDB" id="A0A0G3BIY1"/>
<evidence type="ECO:0000313" key="10">
    <source>
        <dbReference type="Proteomes" id="UP000035352"/>
    </source>
</evidence>
<comment type="similarity">
    <text evidence="7">Belongs to the binding-protein-dependent transport system permease family.</text>
</comment>
<dbReference type="InterPro" id="IPR000515">
    <property type="entry name" value="MetI-like"/>
</dbReference>
<dbReference type="GO" id="GO:0010438">
    <property type="term" value="P:cellular response to sulfur starvation"/>
    <property type="evidence" value="ECO:0007669"/>
    <property type="project" value="TreeGrafter"/>
</dbReference>
<proteinExistence type="inferred from homology"/>
<dbReference type="Proteomes" id="UP000035352">
    <property type="component" value="Chromosome"/>
</dbReference>
<feature type="domain" description="ABC transmembrane type-1" evidence="8">
    <location>
        <begin position="83"/>
        <end position="265"/>
    </location>
</feature>
<evidence type="ECO:0000259" key="8">
    <source>
        <dbReference type="PROSITE" id="PS50928"/>
    </source>
</evidence>
<dbReference type="InterPro" id="IPR035906">
    <property type="entry name" value="MetI-like_sf"/>
</dbReference>
<dbReference type="GO" id="GO:0055085">
    <property type="term" value="P:transmembrane transport"/>
    <property type="evidence" value="ECO:0007669"/>
    <property type="project" value="InterPro"/>
</dbReference>
<reference evidence="9 10" key="1">
    <citation type="submission" date="2015-05" db="EMBL/GenBank/DDBJ databases">
        <authorList>
            <person name="Tang B."/>
            <person name="Yu Y."/>
        </authorList>
    </citation>
    <scope>NUCLEOTIDE SEQUENCE [LARGE SCALE GENOMIC DNA]</scope>
    <source>
        <strain evidence="9 10">DSM 7029</strain>
    </source>
</reference>
<evidence type="ECO:0000313" key="9">
    <source>
        <dbReference type="EMBL" id="AKJ29399.1"/>
    </source>
</evidence>
<dbReference type="PANTHER" id="PTHR30151:SF25">
    <property type="entry name" value="TAURINE TRANSPORT SYSTEM PERMEASE PROTEIN TAUC"/>
    <property type="match status" value="1"/>
</dbReference>
<feature type="transmembrane region" description="Helical" evidence="7">
    <location>
        <begin position="240"/>
        <end position="261"/>
    </location>
</feature>
<dbReference type="SUPFAM" id="SSF161098">
    <property type="entry name" value="MetI-like"/>
    <property type="match status" value="1"/>
</dbReference>
<comment type="subcellular location">
    <subcellularLocation>
        <location evidence="1 7">Cell membrane</location>
        <topology evidence="1 7">Multi-pass membrane protein</topology>
    </subcellularLocation>
</comment>
<dbReference type="PROSITE" id="PS50928">
    <property type="entry name" value="ABC_TM1"/>
    <property type="match status" value="1"/>
</dbReference>
<dbReference type="Pfam" id="PF00528">
    <property type="entry name" value="BPD_transp_1"/>
    <property type="match status" value="1"/>
</dbReference>
<name>A0A0G3BIY1_9BURK</name>
<dbReference type="PANTHER" id="PTHR30151">
    <property type="entry name" value="ALKANE SULFONATE ABC TRANSPORTER-RELATED, MEMBRANE SUBUNIT"/>
    <property type="match status" value="1"/>
</dbReference>
<dbReference type="CDD" id="cd06261">
    <property type="entry name" value="TM_PBP2"/>
    <property type="match status" value="1"/>
</dbReference>
<evidence type="ECO:0000256" key="1">
    <source>
        <dbReference type="ARBA" id="ARBA00004651"/>
    </source>
</evidence>
<dbReference type="STRING" id="413882.AAW51_2708"/>
<keyword evidence="6 7" id="KW-0472">Membrane</keyword>
<feature type="transmembrane region" description="Helical" evidence="7">
    <location>
        <begin position="36"/>
        <end position="55"/>
    </location>
</feature>
<organism evidence="9 10">
    <name type="scientific">Caldimonas brevitalea</name>
    <dbReference type="NCBI Taxonomy" id="413882"/>
    <lineage>
        <taxon>Bacteria</taxon>
        <taxon>Pseudomonadati</taxon>
        <taxon>Pseudomonadota</taxon>
        <taxon>Betaproteobacteria</taxon>
        <taxon>Burkholderiales</taxon>
        <taxon>Sphaerotilaceae</taxon>
        <taxon>Caldimonas</taxon>
    </lineage>
</organism>
<feature type="transmembrane region" description="Helical" evidence="7">
    <location>
        <begin position="190"/>
        <end position="220"/>
    </location>
</feature>
<keyword evidence="10" id="KW-1185">Reference proteome</keyword>
<evidence type="ECO:0000256" key="7">
    <source>
        <dbReference type="RuleBase" id="RU363032"/>
    </source>
</evidence>
<evidence type="ECO:0000256" key="5">
    <source>
        <dbReference type="ARBA" id="ARBA00022989"/>
    </source>
</evidence>
<protein>
    <submittedName>
        <fullName evidence="9">Taurine ABC transporter permease</fullName>
    </submittedName>
</protein>
<feature type="transmembrane region" description="Helical" evidence="7">
    <location>
        <begin position="87"/>
        <end position="110"/>
    </location>
</feature>
<accession>A0A0G3BIY1</accession>
<keyword evidence="5 7" id="KW-1133">Transmembrane helix</keyword>
<gene>
    <name evidence="9" type="primary">ssuC</name>
    <name evidence="9" type="ORF">AAW51_2708</name>
</gene>
<evidence type="ECO:0000256" key="2">
    <source>
        <dbReference type="ARBA" id="ARBA00022448"/>
    </source>
</evidence>
<dbReference type="Gene3D" id="1.10.3720.10">
    <property type="entry name" value="MetI-like"/>
    <property type="match status" value="1"/>
</dbReference>
<evidence type="ECO:0000256" key="3">
    <source>
        <dbReference type="ARBA" id="ARBA00022475"/>
    </source>
</evidence>
<keyword evidence="4 7" id="KW-0812">Transmembrane</keyword>
<keyword evidence="3" id="KW-1003">Cell membrane</keyword>
<sequence>MGAALAAGRALKEGSNMSRLQAVTASKARSRDWRGLALPAAFVVLWWAAVAWQWVDPRLVPSPAEVARRAWRSVAEPQFGLGVLASLWRHVAGFVLGALAGAALGLLMGLSRWTERLVGPTFHTLKQISLFAWLPLLATWLGSGDPAKMLFIALSAFYPVALCSFEGVRQISPAQFEVARVHGFSRRQRLTLLVLPAAAPQIATGVQLGLVSAWLATIGAEFLLAKQGVGLGDTVIRGRAAFDVPLVIFGMLVIGTLGALMNRLAGLLESRVLRWQGPAR</sequence>
<feature type="transmembrane region" description="Helical" evidence="7">
    <location>
        <begin position="149"/>
        <end position="169"/>
    </location>
</feature>
<feature type="transmembrane region" description="Helical" evidence="7">
    <location>
        <begin position="122"/>
        <end position="143"/>
    </location>
</feature>
<dbReference type="KEGG" id="pbh:AAW51_2708"/>
<evidence type="ECO:0000256" key="4">
    <source>
        <dbReference type="ARBA" id="ARBA00022692"/>
    </source>
</evidence>
<keyword evidence="2 7" id="KW-0813">Transport</keyword>
<evidence type="ECO:0000256" key="6">
    <source>
        <dbReference type="ARBA" id="ARBA00023136"/>
    </source>
</evidence>
<dbReference type="EMBL" id="CP011371">
    <property type="protein sequence ID" value="AKJ29399.1"/>
    <property type="molecule type" value="Genomic_DNA"/>
</dbReference>